<dbReference type="Proteomes" id="UP000248259">
    <property type="component" value="Unassembled WGS sequence"/>
</dbReference>
<feature type="region of interest" description="Disordered" evidence="2">
    <location>
        <begin position="1"/>
        <end position="20"/>
    </location>
</feature>
<dbReference type="InterPro" id="IPR036928">
    <property type="entry name" value="AS_sf"/>
</dbReference>
<dbReference type="InterPro" id="IPR023631">
    <property type="entry name" value="Amidase_dom"/>
</dbReference>
<evidence type="ECO:0000259" key="3">
    <source>
        <dbReference type="Pfam" id="PF01425"/>
    </source>
</evidence>
<dbReference type="OrthoDB" id="8576090at2"/>
<dbReference type="PANTHER" id="PTHR11895:SF7">
    <property type="entry name" value="GLUTAMYL-TRNA(GLN) AMIDOTRANSFERASE SUBUNIT A, MITOCHONDRIAL"/>
    <property type="match status" value="1"/>
</dbReference>
<proteinExistence type="inferred from homology"/>
<reference evidence="4 5" key="1">
    <citation type="submission" date="2018-06" db="EMBL/GenBank/DDBJ databases">
        <title>Azoarcus communis strain SWub3 genome.</title>
        <authorList>
            <person name="Zorraquino Salvo V."/>
            <person name="Toubiana D."/>
            <person name="Blumwald E."/>
        </authorList>
    </citation>
    <scope>NUCLEOTIDE SEQUENCE [LARGE SCALE GENOMIC DNA]</scope>
    <source>
        <strain evidence="4 5">SWub3</strain>
    </source>
</reference>
<dbReference type="Gene3D" id="3.90.1300.10">
    <property type="entry name" value="Amidase signature (AS) domain"/>
    <property type="match status" value="1"/>
</dbReference>
<dbReference type="EMBL" id="QKOE01000016">
    <property type="protein sequence ID" value="PZA15223.1"/>
    <property type="molecule type" value="Genomic_DNA"/>
</dbReference>
<evidence type="ECO:0000313" key="4">
    <source>
        <dbReference type="EMBL" id="PZA15223.1"/>
    </source>
</evidence>
<comment type="caution">
    <text evidence="4">The sequence shown here is derived from an EMBL/GenBank/DDBJ whole genome shotgun (WGS) entry which is preliminary data.</text>
</comment>
<protein>
    <submittedName>
        <fullName evidence="4">Amidase</fullName>
    </submittedName>
</protein>
<feature type="domain" description="Amidase" evidence="3">
    <location>
        <begin position="42"/>
        <end position="455"/>
    </location>
</feature>
<evidence type="ECO:0000313" key="5">
    <source>
        <dbReference type="Proteomes" id="UP000248259"/>
    </source>
</evidence>
<dbReference type="SUPFAM" id="SSF75304">
    <property type="entry name" value="Amidase signature (AS) enzymes"/>
    <property type="match status" value="1"/>
</dbReference>
<comment type="similarity">
    <text evidence="1">Belongs to the amidase family.</text>
</comment>
<dbReference type="PANTHER" id="PTHR11895">
    <property type="entry name" value="TRANSAMIDASE"/>
    <property type="match status" value="1"/>
</dbReference>
<dbReference type="InterPro" id="IPR000120">
    <property type="entry name" value="Amidase"/>
</dbReference>
<keyword evidence="5" id="KW-1185">Reference proteome</keyword>
<accession>A0A323UT57</accession>
<name>A0A323UT57_9RHOO</name>
<dbReference type="GO" id="GO:0003824">
    <property type="term" value="F:catalytic activity"/>
    <property type="evidence" value="ECO:0007669"/>
    <property type="project" value="InterPro"/>
</dbReference>
<dbReference type="RefSeq" id="WP_110527675.1">
    <property type="nucleotide sequence ID" value="NZ_QKOE01000016.1"/>
</dbReference>
<organism evidence="4 5">
    <name type="scientific">Parazoarcus communis SWub3 = DSM 12120</name>
    <dbReference type="NCBI Taxonomy" id="1121029"/>
    <lineage>
        <taxon>Bacteria</taxon>
        <taxon>Pseudomonadati</taxon>
        <taxon>Pseudomonadota</taxon>
        <taxon>Betaproteobacteria</taxon>
        <taxon>Rhodocyclales</taxon>
        <taxon>Zoogloeaceae</taxon>
        <taxon>Parazoarcus</taxon>
    </lineage>
</organism>
<evidence type="ECO:0000256" key="2">
    <source>
        <dbReference type="SAM" id="MobiDB-lite"/>
    </source>
</evidence>
<sequence>MSAADPLRSGQQASPGSAPWQLTAGELSTAYFTGQLDPETALDAIASRFDIVQGTLNPIATYDLDGARRAAAESARRWRTGRPCSALDGVVMTIKDNIPVAGLPCRWGSRLYASHVPAQDELAVARLRAAGVVILGKTNVPEFTLQGYTDNLLQGATGNPWNPSLTPGGSSGGAVASVAAGLGPIALGTDGGGSIRRPAGFTGLCGLKPSWGRVARRHALPDILPELEVVGPIARSIGDLAKVMGIIADGPNWEWDAVEQRPPRLRICVWRDIDGSPVEPAILHSLDAACAAFASMGHHLTTRPAPREVGRFNRESWPVLSSTGLAALIGDDPARRDLLGPALQALLQQGLKRSAVEHFSARRQVTELRATLAALFADFDLILTPSSAAQPWPKTLPHPETIAGKDVDGRGHAVFTAFANAAGLPALAVPAEPDAQGMPIGLQLVGPAGCDARLLALGHEYEKHCPWRHRRPELH</sequence>
<dbReference type="AlphaFoldDB" id="A0A323UT57"/>
<dbReference type="Pfam" id="PF01425">
    <property type="entry name" value="Amidase"/>
    <property type="match status" value="1"/>
</dbReference>
<evidence type="ECO:0000256" key="1">
    <source>
        <dbReference type="ARBA" id="ARBA00009199"/>
    </source>
</evidence>
<gene>
    <name evidence="4" type="ORF">DNK49_17915</name>
</gene>